<dbReference type="InterPro" id="IPR039848">
    <property type="entry name" value="Ribosomal_mS35_mt"/>
</dbReference>
<sequence>MAAHTTKICLSLGRINGPGFGQYASLNRATYATALSTSNFTGNKGGPDRGGRGAFVRRPRREPGEPRTEKMDSQQDWSAVYPSAASFRPGSVPLPVRMGYPVKGGVPSEKRGNLELIKIPNFLHLTPAAIKKHCEALKRKPPCKACFSLYKCFPVYLLDQMGTAFIPRGNRLTFSFLPSAFCTEWPAGLDSDGDLDKHLPIQIETTDYVSAGPSVRNPAARVVTLRVRLSSLNLDEHAREKMLKLLGDRYCKDTDILTITTDSCPLKQQNTDYAMYLLTVLYHEAWKTEAWESEMTRADRREYIWEDSASQQNVLDTLARMATPVPGEGVGEGVGEGEAPPREVLLARPEVQQYRDSVTRLKNEGESEGATLRYREAVKKLLSL</sequence>
<dbReference type="AlphaFoldDB" id="A0A8C5C2E1"/>
<dbReference type="GO" id="GO:0032543">
    <property type="term" value="P:mitochondrial translation"/>
    <property type="evidence" value="ECO:0007669"/>
    <property type="project" value="InterPro"/>
</dbReference>
<accession>A0A8C5C2E1</accession>
<dbReference type="PANTHER" id="PTHR13490">
    <property type="entry name" value="MITOCHONDRIAL 28S RIBOSOMAL PROTEIN S28"/>
    <property type="match status" value="1"/>
</dbReference>
<dbReference type="Proteomes" id="UP000694546">
    <property type="component" value="Chromosome 9"/>
</dbReference>
<feature type="domain" description="Small ribosomal subunit protein mS35 mitochondrial conserved" evidence="2">
    <location>
        <begin position="200"/>
        <end position="287"/>
    </location>
</feature>
<protein>
    <recommendedName>
        <fullName evidence="2">Small ribosomal subunit protein mS35 mitochondrial conserved domain-containing protein</fullName>
    </recommendedName>
</protein>
<evidence type="ECO:0000313" key="3">
    <source>
        <dbReference type="Ensembl" id="ENSGMOP00000054042.1"/>
    </source>
</evidence>
<dbReference type="GeneTree" id="ENSGT00390000003443"/>
<gene>
    <name evidence="3" type="primary">mrps35</name>
</gene>
<reference evidence="3" key="2">
    <citation type="submission" date="2025-09" db="UniProtKB">
        <authorList>
            <consortium name="Ensembl"/>
        </authorList>
    </citation>
    <scope>IDENTIFICATION</scope>
</reference>
<reference evidence="3" key="1">
    <citation type="submission" date="2025-08" db="UniProtKB">
        <authorList>
            <consortium name="Ensembl"/>
        </authorList>
    </citation>
    <scope>IDENTIFICATION</scope>
</reference>
<feature type="compositionally biased region" description="Basic and acidic residues" evidence="1">
    <location>
        <begin position="61"/>
        <end position="73"/>
    </location>
</feature>
<evidence type="ECO:0000259" key="2">
    <source>
        <dbReference type="Pfam" id="PF10213"/>
    </source>
</evidence>
<dbReference type="GO" id="GO:0003735">
    <property type="term" value="F:structural constituent of ribosome"/>
    <property type="evidence" value="ECO:0007669"/>
    <property type="project" value="InterPro"/>
</dbReference>
<dbReference type="GO" id="GO:0005763">
    <property type="term" value="C:mitochondrial small ribosomal subunit"/>
    <property type="evidence" value="ECO:0007669"/>
    <property type="project" value="TreeGrafter"/>
</dbReference>
<keyword evidence="4" id="KW-1185">Reference proteome</keyword>
<dbReference type="Pfam" id="PF10213">
    <property type="entry name" value="MRP-S28"/>
    <property type="match status" value="1"/>
</dbReference>
<dbReference type="InterPro" id="IPR019349">
    <property type="entry name" value="Ribosomal_mS35_mit"/>
</dbReference>
<evidence type="ECO:0000256" key="1">
    <source>
        <dbReference type="SAM" id="MobiDB-lite"/>
    </source>
</evidence>
<dbReference type="PANTHER" id="PTHR13490:SF0">
    <property type="entry name" value="SMALL RIBOSOMAL SUBUNIT PROTEIN MS35"/>
    <property type="match status" value="1"/>
</dbReference>
<name>A0A8C5C2E1_GADMO</name>
<feature type="region of interest" description="Disordered" evidence="1">
    <location>
        <begin position="37"/>
        <end position="76"/>
    </location>
</feature>
<dbReference type="Ensembl" id="ENSGMOT00000069049.1">
    <property type="protein sequence ID" value="ENSGMOP00000054042.1"/>
    <property type="gene ID" value="ENSGMOG00000004718.2"/>
</dbReference>
<proteinExistence type="predicted"/>
<dbReference type="OMA" id="EEYVWDI"/>
<evidence type="ECO:0000313" key="4">
    <source>
        <dbReference type="Proteomes" id="UP000694546"/>
    </source>
</evidence>
<organism evidence="3 4">
    <name type="scientific">Gadus morhua</name>
    <name type="common">Atlantic cod</name>
    <dbReference type="NCBI Taxonomy" id="8049"/>
    <lineage>
        <taxon>Eukaryota</taxon>
        <taxon>Metazoa</taxon>
        <taxon>Chordata</taxon>
        <taxon>Craniata</taxon>
        <taxon>Vertebrata</taxon>
        <taxon>Euteleostomi</taxon>
        <taxon>Actinopterygii</taxon>
        <taxon>Neopterygii</taxon>
        <taxon>Teleostei</taxon>
        <taxon>Neoteleostei</taxon>
        <taxon>Acanthomorphata</taxon>
        <taxon>Zeiogadaria</taxon>
        <taxon>Gadariae</taxon>
        <taxon>Gadiformes</taxon>
        <taxon>Gadoidei</taxon>
        <taxon>Gadidae</taxon>
        <taxon>Gadus</taxon>
    </lineage>
</organism>